<gene>
    <name evidence="2" type="primary">malrd1</name>
    <name evidence="2" type="ORF">DAT39_020807</name>
</gene>
<dbReference type="GO" id="GO:0016020">
    <property type="term" value="C:membrane"/>
    <property type="evidence" value="ECO:0007669"/>
    <property type="project" value="InterPro"/>
</dbReference>
<feature type="domain" description="MAM" evidence="1">
    <location>
        <begin position="3"/>
        <end position="143"/>
    </location>
</feature>
<evidence type="ECO:0000259" key="1">
    <source>
        <dbReference type="PROSITE" id="PS50060"/>
    </source>
</evidence>
<sequence>SELMCNFEDGLCNWTQDKEDIFDWTWNKGQTPTPNTGPFKDHTWSNVSGHYLFIESSAPQQFKDTAVLISRPFNPTLSKGEIPRATCVFRFHYHMLGQYIFRLAVYIRNYDSGRGQMLWVRHGDQGNQWHRKTLYINSARPFQ</sequence>
<dbReference type="Proteomes" id="UP000727407">
    <property type="component" value="Unassembled WGS sequence"/>
</dbReference>
<proteinExistence type="predicted"/>
<accession>A0A8J4TQS8</accession>
<dbReference type="EMBL" id="QNUK01000804">
    <property type="protein sequence ID" value="KAF5889491.1"/>
    <property type="molecule type" value="Genomic_DNA"/>
</dbReference>
<dbReference type="InterPro" id="IPR051560">
    <property type="entry name" value="MAM_domain-containing"/>
</dbReference>
<name>A0A8J4TQS8_CLAMG</name>
<organism evidence="2 3">
    <name type="scientific">Clarias magur</name>
    <name type="common">Asian catfish</name>
    <name type="synonym">Macropteronotus magur</name>
    <dbReference type="NCBI Taxonomy" id="1594786"/>
    <lineage>
        <taxon>Eukaryota</taxon>
        <taxon>Metazoa</taxon>
        <taxon>Chordata</taxon>
        <taxon>Craniata</taxon>
        <taxon>Vertebrata</taxon>
        <taxon>Euteleostomi</taxon>
        <taxon>Actinopterygii</taxon>
        <taxon>Neopterygii</taxon>
        <taxon>Teleostei</taxon>
        <taxon>Ostariophysi</taxon>
        <taxon>Siluriformes</taxon>
        <taxon>Clariidae</taxon>
        <taxon>Clarias</taxon>
    </lineage>
</organism>
<reference evidence="2" key="1">
    <citation type="submission" date="2020-07" db="EMBL/GenBank/DDBJ databases">
        <title>Clarias magur genome sequencing, assembly and annotation.</title>
        <authorList>
            <person name="Kushwaha B."/>
            <person name="Kumar R."/>
            <person name="Das P."/>
            <person name="Joshi C.G."/>
            <person name="Kumar D."/>
            <person name="Nagpure N.S."/>
            <person name="Pandey M."/>
            <person name="Agarwal S."/>
            <person name="Srivastava S."/>
            <person name="Singh M."/>
            <person name="Sahoo L."/>
            <person name="Jayasankar P."/>
            <person name="Meher P.K."/>
            <person name="Koringa P.G."/>
            <person name="Iquebal M.A."/>
            <person name="Das S.P."/>
            <person name="Bit A."/>
            <person name="Patnaik S."/>
            <person name="Patel N."/>
            <person name="Shah T.M."/>
            <person name="Hinsu A."/>
            <person name="Jena J.K."/>
        </authorList>
    </citation>
    <scope>NUCLEOTIDE SEQUENCE</scope>
    <source>
        <strain evidence="2">CIFAMagur01</strain>
        <tissue evidence="2">Testis</tissue>
    </source>
</reference>
<dbReference type="Pfam" id="PF00629">
    <property type="entry name" value="MAM"/>
    <property type="match status" value="1"/>
</dbReference>
<protein>
    <submittedName>
        <fullName evidence="2">MAM and LDL-receptor class A domain-containing protein 1</fullName>
    </submittedName>
</protein>
<feature type="non-terminal residue" evidence="2">
    <location>
        <position position="1"/>
    </location>
</feature>
<evidence type="ECO:0000313" key="3">
    <source>
        <dbReference type="Proteomes" id="UP000727407"/>
    </source>
</evidence>
<dbReference type="PANTHER" id="PTHR23282">
    <property type="entry name" value="APICAL ENDOSOMAL GLYCOPROTEIN PRECURSOR"/>
    <property type="match status" value="1"/>
</dbReference>
<feature type="non-terminal residue" evidence="2">
    <location>
        <position position="143"/>
    </location>
</feature>
<dbReference type="InterPro" id="IPR000998">
    <property type="entry name" value="MAM_dom"/>
</dbReference>
<dbReference type="CDD" id="cd06263">
    <property type="entry name" value="MAM"/>
    <property type="match status" value="1"/>
</dbReference>
<dbReference type="Gene3D" id="2.60.120.200">
    <property type="match status" value="1"/>
</dbReference>
<dbReference type="SUPFAM" id="SSF49899">
    <property type="entry name" value="Concanavalin A-like lectins/glucanases"/>
    <property type="match status" value="1"/>
</dbReference>
<dbReference type="PROSITE" id="PS50060">
    <property type="entry name" value="MAM_2"/>
    <property type="match status" value="1"/>
</dbReference>
<dbReference type="InterPro" id="IPR013320">
    <property type="entry name" value="ConA-like_dom_sf"/>
</dbReference>
<keyword evidence="3" id="KW-1185">Reference proteome</keyword>
<dbReference type="OrthoDB" id="412155at2759"/>
<dbReference type="AlphaFoldDB" id="A0A8J4TQS8"/>
<evidence type="ECO:0000313" key="2">
    <source>
        <dbReference type="EMBL" id="KAF5889491.1"/>
    </source>
</evidence>
<dbReference type="SMART" id="SM00137">
    <property type="entry name" value="MAM"/>
    <property type="match status" value="1"/>
</dbReference>
<comment type="caution">
    <text evidence="2">The sequence shown here is derived from an EMBL/GenBank/DDBJ whole genome shotgun (WGS) entry which is preliminary data.</text>
</comment>
<dbReference type="PANTHER" id="PTHR23282:SF140">
    <property type="entry name" value="MAM AND LDL-RECEPTOR CLASS A DOMAIN-CONTAINING PROTEIN 1"/>
    <property type="match status" value="1"/>
</dbReference>